<dbReference type="SUPFAM" id="SSF89392">
    <property type="entry name" value="Prokaryotic lipoproteins and lipoprotein localization factors"/>
    <property type="match status" value="1"/>
</dbReference>
<gene>
    <name evidence="5" type="ORF">ACIBG2_10065</name>
</gene>
<keyword evidence="4" id="KW-0732">Signal</keyword>
<dbReference type="Pfam" id="PF07161">
    <property type="entry name" value="LppX_LprAFG"/>
    <property type="match status" value="1"/>
</dbReference>
<evidence type="ECO:0000313" key="5">
    <source>
        <dbReference type="EMBL" id="MFI6497721.1"/>
    </source>
</evidence>
<feature type="chain" id="PRO_5047110239" evidence="4">
    <location>
        <begin position="25"/>
        <end position="215"/>
    </location>
</feature>
<feature type="signal peptide" evidence="4">
    <location>
        <begin position="1"/>
        <end position="24"/>
    </location>
</feature>
<sequence>MLRKLLIVLGLALAAACSPGGGQAALPSGPDLIAKSAAAMKTVKTATFSISTEGKPKVQVRKADGRLTAAGDADGTLTIEVLGSLQEISFFVVGDTVHFKGPTGGFQKMSKNQLAQIYDPSLILSPAEGVAKLLTTATDPKVEGEEGQAYKLAATFSGEVLGKLIPGVSQGVNGQLLIDKATSRLTRASLPVQEGTVIVSFSDYDAQVTITPPAG</sequence>
<comment type="caution">
    <text evidence="5">The sequence shown here is derived from an EMBL/GenBank/DDBJ whole genome shotgun (WGS) entry which is preliminary data.</text>
</comment>
<keyword evidence="6" id="KW-1185">Reference proteome</keyword>
<evidence type="ECO:0000256" key="1">
    <source>
        <dbReference type="ARBA" id="ARBA00004196"/>
    </source>
</evidence>
<dbReference type="PROSITE" id="PS51257">
    <property type="entry name" value="PROKAR_LIPOPROTEIN"/>
    <property type="match status" value="1"/>
</dbReference>
<dbReference type="EMBL" id="JBITGY010000002">
    <property type="protein sequence ID" value="MFI6497721.1"/>
    <property type="molecule type" value="Genomic_DNA"/>
</dbReference>
<dbReference type="InterPro" id="IPR029046">
    <property type="entry name" value="LolA/LolB/LppX"/>
</dbReference>
<evidence type="ECO:0000256" key="4">
    <source>
        <dbReference type="SAM" id="SignalP"/>
    </source>
</evidence>
<comment type="subcellular location">
    <subcellularLocation>
        <location evidence="1">Cell envelope</location>
    </subcellularLocation>
</comment>
<proteinExistence type="inferred from homology"/>
<organism evidence="5 6">
    <name type="scientific">Nonomuraea typhae</name>
    <dbReference type="NCBI Taxonomy" id="2603600"/>
    <lineage>
        <taxon>Bacteria</taxon>
        <taxon>Bacillati</taxon>
        <taxon>Actinomycetota</taxon>
        <taxon>Actinomycetes</taxon>
        <taxon>Streptosporangiales</taxon>
        <taxon>Streptosporangiaceae</taxon>
        <taxon>Nonomuraea</taxon>
    </lineage>
</organism>
<dbReference type="Gene3D" id="2.50.20.20">
    <property type="match status" value="1"/>
</dbReference>
<dbReference type="CDD" id="cd16334">
    <property type="entry name" value="LppX-like"/>
    <property type="match status" value="1"/>
</dbReference>
<protein>
    <submittedName>
        <fullName evidence="5">LppX_LprAFG lipoprotein</fullName>
    </submittedName>
</protein>
<keyword evidence="3" id="KW-0472">Membrane</keyword>
<accession>A0ABW7YP81</accession>
<evidence type="ECO:0000256" key="2">
    <source>
        <dbReference type="ARBA" id="ARBA00009194"/>
    </source>
</evidence>
<evidence type="ECO:0000256" key="3">
    <source>
        <dbReference type="ARBA" id="ARBA00022475"/>
    </source>
</evidence>
<dbReference type="InterPro" id="IPR009830">
    <property type="entry name" value="LppX/LprAFG"/>
</dbReference>
<keyword evidence="5" id="KW-0449">Lipoprotein</keyword>
<evidence type="ECO:0000313" key="6">
    <source>
        <dbReference type="Proteomes" id="UP001612741"/>
    </source>
</evidence>
<keyword evidence="3" id="KW-1003">Cell membrane</keyword>
<comment type="similarity">
    <text evidence="2">Belongs to the LppX/LprAFG lipoprotein family.</text>
</comment>
<reference evidence="5 6" key="1">
    <citation type="submission" date="2024-10" db="EMBL/GenBank/DDBJ databases">
        <title>The Natural Products Discovery Center: Release of the First 8490 Sequenced Strains for Exploring Actinobacteria Biosynthetic Diversity.</title>
        <authorList>
            <person name="Kalkreuter E."/>
            <person name="Kautsar S.A."/>
            <person name="Yang D."/>
            <person name="Bader C.D."/>
            <person name="Teijaro C.N."/>
            <person name="Fluegel L."/>
            <person name="Davis C.M."/>
            <person name="Simpson J.R."/>
            <person name="Lauterbach L."/>
            <person name="Steele A.D."/>
            <person name="Gui C."/>
            <person name="Meng S."/>
            <person name="Li G."/>
            <person name="Viehrig K."/>
            <person name="Ye F."/>
            <person name="Su P."/>
            <person name="Kiefer A.F."/>
            <person name="Nichols A."/>
            <person name="Cepeda A.J."/>
            <person name="Yan W."/>
            <person name="Fan B."/>
            <person name="Jiang Y."/>
            <person name="Adhikari A."/>
            <person name="Zheng C.-J."/>
            <person name="Schuster L."/>
            <person name="Cowan T.M."/>
            <person name="Smanski M.J."/>
            <person name="Chevrette M.G."/>
            <person name="De Carvalho L.P.S."/>
            <person name="Shen B."/>
        </authorList>
    </citation>
    <scope>NUCLEOTIDE SEQUENCE [LARGE SCALE GENOMIC DNA]</scope>
    <source>
        <strain evidence="5 6">NPDC050545</strain>
    </source>
</reference>
<name>A0ABW7YP81_9ACTN</name>
<dbReference type="RefSeq" id="WP_397080753.1">
    <property type="nucleotide sequence ID" value="NZ_JBITGY010000002.1"/>
</dbReference>
<dbReference type="Proteomes" id="UP001612741">
    <property type="component" value="Unassembled WGS sequence"/>
</dbReference>